<dbReference type="Pfam" id="PF00646">
    <property type="entry name" value="F-box"/>
    <property type="match status" value="1"/>
</dbReference>
<name>A0AAD8S624_LOLMU</name>
<keyword evidence="3" id="KW-1185">Reference proteome</keyword>
<dbReference type="Proteomes" id="UP001231189">
    <property type="component" value="Unassembled WGS sequence"/>
</dbReference>
<dbReference type="PROSITE" id="PS50181">
    <property type="entry name" value="FBOX"/>
    <property type="match status" value="1"/>
</dbReference>
<protein>
    <recommendedName>
        <fullName evidence="1">F-box domain-containing protein</fullName>
    </recommendedName>
</protein>
<dbReference type="Gene3D" id="1.20.1280.50">
    <property type="match status" value="1"/>
</dbReference>
<dbReference type="SUPFAM" id="SSF81383">
    <property type="entry name" value="F-box domain"/>
    <property type="match status" value="1"/>
</dbReference>
<accession>A0AAD8S624</accession>
<reference evidence="2" key="1">
    <citation type="submission" date="2023-07" db="EMBL/GenBank/DDBJ databases">
        <title>A chromosome-level genome assembly of Lolium multiflorum.</title>
        <authorList>
            <person name="Chen Y."/>
            <person name="Copetti D."/>
            <person name="Kolliker R."/>
            <person name="Studer B."/>
        </authorList>
    </citation>
    <scope>NUCLEOTIDE SEQUENCE</scope>
    <source>
        <strain evidence="2">02402/16</strain>
        <tissue evidence="2">Leaf</tissue>
    </source>
</reference>
<feature type="domain" description="F-box" evidence="1">
    <location>
        <begin position="32"/>
        <end position="68"/>
    </location>
</feature>
<comment type="caution">
    <text evidence="2">The sequence shown here is derived from an EMBL/GenBank/DDBJ whole genome shotgun (WGS) entry which is preliminary data.</text>
</comment>
<dbReference type="InterPro" id="IPR055302">
    <property type="entry name" value="F-box_dom-containing"/>
</dbReference>
<dbReference type="PANTHER" id="PTHR32141">
    <property type="match status" value="1"/>
</dbReference>
<dbReference type="PANTHER" id="PTHR32141:SF113">
    <property type="entry name" value="F-BOX DOMAIN-CONTAINING PROTEIN"/>
    <property type="match status" value="1"/>
</dbReference>
<evidence type="ECO:0000259" key="1">
    <source>
        <dbReference type="PROSITE" id="PS50181"/>
    </source>
</evidence>
<proteinExistence type="predicted"/>
<sequence>MRLDIMYSCLPASPISAAAFLSAAISDEDGIEDRISALPNGLLRDVVSRLPVKDAARTNALCRRWRGLWRAIPLVLDDAHCHTPKTGTVVEYTAAFWEHLHRVLDLNSNLTIKSFIHQYVDGLREDIQAVVRLRSPSSITSASVLARIREEEIGKDTMKGADKLGISDGHMPTEILAEVFPEPAAPCRAGQSVSTIDVSYRSVPTPTTYSMECLGSDATIDVLPKIIASAESDEDLDTVSVSAVTPSTCSTGGLAHGHEVDSLAAVSLVLWTATPSSKDHAKATPTESQRPFSVHELDTMVSTRCSTRCFDDDIAVLTLTFKLDVNPSNMQQGQTVRPWPWPSFVDRHRSTARGSIIKTLLCASKTSSGALVLCSTLPLLTSGIECYMEFGWCALEASKILVRYSRSAASQRYLS</sequence>
<dbReference type="InterPro" id="IPR036047">
    <property type="entry name" value="F-box-like_dom_sf"/>
</dbReference>
<dbReference type="AlphaFoldDB" id="A0AAD8S624"/>
<dbReference type="EMBL" id="JAUUTY010000004">
    <property type="protein sequence ID" value="KAK1645581.1"/>
    <property type="molecule type" value="Genomic_DNA"/>
</dbReference>
<evidence type="ECO:0000313" key="2">
    <source>
        <dbReference type="EMBL" id="KAK1645581.1"/>
    </source>
</evidence>
<evidence type="ECO:0000313" key="3">
    <source>
        <dbReference type="Proteomes" id="UP001231189"/>
    </source>
</evidence>
<dbReference type="InterPro" id="IPR001810">
    <property type="entry name" value="F-box_dom"/>
</dbReference>
<gene>
    <name evidence="2" type="ORF">QYE76_063386</name>
</gene>
<organism evidence="2 3">
    <name type="scientific">Lolium multiflorum</name>
    <name type="common">Italian ryegrass</name>
    <name type="synonym">Lolium perenne subsp. multiflorum</name>
    <dbReference type="NCBI Taxonomy" id="4521"/>
    <lineage>
        <taxon>Eukaryota</taxon>
        <taxon>Viridiplantae</taxon>
        <taxon>Streptophyta</taxon>
        <taxon>Embryophyta</taxon>
        <taxon>Tracheophyta</taxon>
        <taxon>Spermatophyta</taxon>
        <taxon>Magnoliopsida</taxon>
        <taxon>Liliopsida</taxon>
        <taxon>Poales</taxon>
        <taxon>Poaceae</taxon>
        <taxon>BOP clade</taxon>
        <taxon>Pooideae</taxon>
        <taxon>Poodae</taxon>
        <taxon>Poeae</taxon>
        <taxon>Poeae Chloroplast Group 2 (Poeae type)</taxon>
        <taxon>Loliodinae</taxon>
        <taxon>Loliinae</taxon>
        <taxon>Lolium</taxon>
    </lineage>
</organism>